<sequence>METNLKILVLGAGLAGIGAATKLLSLGFKDVTIIEASGLAGGRIAKECLGKSWVDTGAQYIHGASEANPVFCLMRQHGLLGDVVTEEGTDLVFHSKGRRISGDLAGRVYEAGEGIIRQPHKGNPGKNIGDYYAEKSLDLAKSWKSSSEDKDDVLSILSLVGKSLMIDIGAPALSSVSLDSWQYYTNMGEDLDIGGKMFNVTEKLLVDFPKERLLLNRPVIKINWNGSFCGDAGRLYPVCIECENGEKFLCDHVVVTISLGCLKAAPTTMFNPQLPEDKREALDKLGFGCVNKIILQYEEAFWERDAGSISLLWEDETPASLSTDATQWQKNIQLFTVMRPREKFGNVLIGWCSGNVAQHVETMTEAELSAAITSNFRKFMGNPNIPCPKTVLCTKWHGKAFIRGAYAYIPVGVDGVIMDTLARPLSSMKSSTEDLQVLFAGEATMKNLYGTVQGALLSGHREADRISQHYGRTAPSSTPCSSSAAT</sequence>
<protein>
    <submittedName>
        <fullName evidence="6 7">Polyamine oxidase (Exo-N4-amino) 1</fullName>
    </submittedName>
</protein>
<evidence type="ECO:0000313" key="6">
    <source>
        <dbReference type="RefSeq" id="XP_012677005.2"/>
    </source>
</evidence>
<evidence type="ECO:0000259" key="4">
    <source>
        <dbReference type="Pfam" id="PF01593"/>
    </source>
</evidence>
<proteinExistence type="predicted"/>
<feature type="domain" description="Amine oxidase" evidence="4">
    <location>
        <begin position="14"/>
        <end position="466"/>
    </location>
</feature>
<dbReference type="RefSeq" id="XP_031430512.1">
    <property type="nucleotide sequence ID" value="XM_031574652.2"/>
</dbReference>
<dbReference type="GO" id="GO:0046208">
    <property type="term" value="P:spermine catabolic process"/>
    <property type="evidence" value="ECO:0007669"/>
    <property type="project" value="TreeGrafter"/>
</dbReference>
<dbReference type="GeneID" id="105894986"/>
<dbReference type="Gene3D" id="3.90.660.10">
    <property type="match status" value="1"/>
</dbReference>
<dbReference type="AlphaFoldDB" id="A0A6P8G3S7"/>
<dbReference type="PANTHER" id="PTHR10742">
    <property type="entry name" value="FLAVIN MONOAMINE OXIDASE"/>
    <property type="match status" value="1"/>
</dbReference>
<dbReference type="GO" id="GO:0046592">
    <property type="term" value="F:polyamine oxidase activity"/>
    <property type="evidence" value="ECO:0007669"/>
    <property type="project" value="TreeGrafter"/>
</dbReference>
<dbReference type="KEGG" id="char:105894986"/>
<reference evidence="6 7" key="1">
    <citation type="submission" date="2025-04" db="UniProtKB">
        <authorList>
            <consortium name="RefSeq"/>
        </authorList>
    </citation>
    <scope>IDENTIFICATION</scope>
</reference>
<dbReference type="InterPro" id="IPR050281">
    <property type="entry name" value="Flavin_monoamine_oxidase"/>
</dbReference>
<dbReference type="OrthoDB" id="2019015at2759"/>
<dbReference type="RefSeq" id="XP_012677005.2">
    <property type="nucleotide sequence ID" value="XM_012821551.3"/>
</dbReference>
<evidence type="ECO:0000256" key="2">
    <source>
        <dbReference type="ARBA" id="ARBA00022630"/>
    </source>
</evidence>
<dbReference type="Proteomes" id="UP000515152">
    <property type="component" value="Chromosome 10"/>
</dbReference>
<evidence type="ECO:0000256" key="3">
    <source>
        <dbReference type="ARBA" id="ARBA00022827"/>
    </source>
</evidence>
<dbReference type="SUPFAM" id="SSF54373">
    <property type="entry name" value="FAD-linked reductases, C-terminal domain"/>
    <property type="match status" value="1"/>
</dbReference>
<dbReference type="InterPro" id="IPR036188">
    <property type="entry name" value="FAD/NAD-bd_sf"/>
</dbReference>
<dbReference type="CTD" id="564675"/>
<gene>
    <name evidence="6 7 8" type="primary">paox1</name>
</gene>
<name>A0A6P8G3S7_CLUHA</name>
<dbReference type="InterPro" id="IPR002937">
    <property type="entry name" value="Amino_oxidase"/>
</dbReference>
<dbReference type="SUPFAM" id="SSF51905">
    <property type="entry name" value="FAD/NAD(P)-binding domain"/>
    <property type="match status" value="1"/>
</dbReference>
<comment type="cofactor">
    <cofactor evidence="1">
        <name>FAD</name>
        <dbReference type="ChEBI" id="CHEBI:57692"/>
    </cofactor>
</comment>
<keyword evidence="2" id="KW-0285">Flavoprotein</keyword>
<evidence type="ECO:0000313" key="8">
    <source>
        <dbReference type="RefSeq" id="XP_031430512.1"/>
    </source>
</evidence>
<evidence type="ECO:0000256" key="1">
    <source>
        <dbReference type="ARBA" id="ARBA00001974"/>
    </source>
</evidence>
<dbReference type="RefSeq" id="XP_031430511.1">
    <property type="nucleotide sequence ID" value="XM_031574651.2"/>
</dbReference>
<keyword evidence="3" id="KW-0274">FAD</keyword>
<evidence type="ECO:0000313" key="7">
    <source>
        <dbReference type="RefSeq" id="XP_031430511.1"/>
    </source>
</evidence>
<organism evidence="5 7">
    <name type="scientific">Clupea harengus</name>
    <name type="common">Atlantic herring</name>
    <dbReference type="NCBI Taxonomy" id="7950"/>
    <lineage>
        <taxon>Eukaryota</taxon>
        <taxon>Metazoa</taxon>
        <taxon>Chordata</taxon>
        <taxon>Craniata</taxon>
        <taxon>Vertebrata</taxon>
        <taxon>Euteleostomi</taxon>
        <taxon>Actinopterygii</taxon>
        <taxon>Neopterygii</taxon>
        <taxon>Teleostei</taxon>
        <taxon>Clupei</taxon>
        <taxon>Clupeiformes</taxon>
        <taxon>Clupeoidei</taxon>
        <taxon>Clupeidae</taxon>
        <taxon>Clupea</taxon>
    </lineage>
</organism>
<dbReference type="PANTHER" id="PTHR10742:SF364">
    <property type="entry name" value="AMINE OXIDASE"/>
    <property type="match status" value="1"/>
</dbReference>
<dbReference type="GeneTree" id="ENSGT00940000157511"/>
<dbReference type="Pfam" id="PF01593">
    <property type="entry name" value="Amino_oxidase"/>
    <property type="match status" value="1"/>
</dbReference>
<keyword evidence="5" id="KW-1185">Reference proteome</keyword>
<evidence type="ECO:0000313" key="5">
    <source>
        <dbReference type="Proteomes" id="UP000515152"/>
    </source>
</evidence>
<accession>A0A6P8G3S7</accession>
<dbReference type="Gene3D" id="3.50.50.60">
    <property type="entry name" value="FAD/NAD(P)-binding domain"/>
    <property type="match status" value="1"/>
</dbReference>